<protein>
    <recommendedName>
        <fullName evidence="5">Cytochrome c domain-containing protein</fullName>
    </recommendedName>
</protein>
<evidence type="ECO:0000256" key="1">
    <source>
        <dbReference type="ARBA" id="ARBA00022729"/>
    </source>
</evidence>
<feature type="non-terminal residue" evidence="4">
    <location>
        <position position="205"/>
    </location>
</feature>
<dbReference type="GO" id="GO:0007155">
    <property type="term" value="P:cell adhesion"/>
    <property type="evidence" value="ECO:0007669"/>
    <property type="project" value="InterPro"/>
</dbReference>
<reference evidence="4" key="1">
    <citation type="submission" date="2018-05" db="EMBL/GenBank/DDBJ databases">
        <authorList>
            <person name="Lanie J.A."/>
            <person name="Ng W.-L."/>
            <person name="Kazmierczak K.M."/>
            <person name="Andrzejewski T.M."/>
            <person name="Davidsen T.M."/>
            <person name="Wayne K.J."/>
            <person name="Tettelin H."/>
            <person name="Glass J.I."/>
            <person name="Rusch D."/>
            <person name="Podicherti R."/>
            <person name="Tsui H.-C.T."/>
            <person name="Winkler M.E."/>
        </authorList>
    </citation>
    <scope>NUCLEOTIDE SEQUENCE</scope>
</reference>
<feature type="region of interest" description="Disordered" evidence="3">
    <location>
        <begin position="115"/>
        <end position="205"/>
    </location>
</feature>
<accession>A0A383BLQ3</accession>
<evidence type="ECO:0000256" key="2">
    <source>
        <dbReference type="ARBA" id="ARBA00022837"/>
    </source>
</evidence>
<dbReference type="Pfam" id="PF02412">
    <property type="entry name" value="TSP_3"/>
    <property type="match status" value="2"/>
</dbReference>
<proteinExistence type="predicted"/>
<dbReference type="PANTHER" id="PTHR10199">
    <property type="entry name" value="THROMBOSPONDIN"/>
    <property type="match status" value="1"/>
</dbReference>
<evidence type="ECO:0000256" key="3">
    <source>
        <dbReference type="SAM" id="MobiDB-lite"/>
    </source>
</evidence>
<dbReference type="InterPro" id="IPR028974">
    <property type="entry name" value="TSP_type-3_rpt"/>
</dbReference>
<sequence length="205" mass="21226">MTRITTALLLTIWLPTVHAIDIGDVQSQVFNGSCAASGCHNGSTFPDLRAGTAFSATVNVASNQSGLLLVEPFDADNSYLIRKVEGTGAGSPMPIGGSLTAAQVQLLRDWINEGALEDDNASEPDTDDDGTPDSSDNCPDAANAEQLDTDGDGSGNLCDADDDNDGVPDADDAFPLDPTEWADSDNDGTGDNADTDHSTKASAYL</sequence>
<dbReference type="PANTHER" id="PTHR10199:SF100">
    <property type="entry name" value="THROMBOSPONDIN, ISOFORM A"/>
    <property type="match status" value="1"/>
</dbReference>
<gene>
    <name evidence="4" type="ORF">METZ01_LOCUS473587</name>
</gene>
<evidence type="ECO:0008006" key="5">
    <source>
        <dbReference type="Google" id="ProtNLM"/>
    </source>
</evidence>
<dbReference type="GO" id="GO:0005509">
    <property type="term" value="F:calcium ion binding"/>
    <property type="evidence" value="ECO:0007669"/>
    <property type="project" value="InterPro"/>
</dbReference>
<keyword evidence="2" id="KW-0106">Calcium</keyword>
<dbReference type="InterPro" id="IPR003367">
    <property type="entry name" value="Thrombospondin_3-like_rpt"/>
</dbReference>
<keyword evidence="1" id="KW-0732">Signal</keyword>
<dbReference type="AlphaFoldDB" id="A0A383BLQ3"/>
<dbReference type="SUPFAM" id="SSF103647">
    <property type="entry name" value="TSP type-3 repeat"/>
    <property type="match status" value="1"/>
</dbReference>
<feature type="compositionally biased region" description="Acidic residues" evidence="3">
    <location>
        <begin position="115"/>
        <end position="131"/>
    </location>
</feature>
<dbReference type="EMBL" id="UINC01201403">
    <property type="protein sequence ID" value="SVE20733.1"/>
    <property type="molecule type" value="Genomic_DNA"/>
</dbReference>
<evidence type="ECO:0000313" key="4">
    <source>
        <dbReference type="EMBL" id="SVE20733.1"/>
    </source>
</evidence>
<feature type="compositionally biased region" description="Acidic residues" evidence="3">
    <location>
        <begin position="159"/>
        <end position="188"/>
    </location>
</feature>
<name>A0A383BLQ3_9ZZZZ</name>
<dbReference type="Gene3D" id="4.10.1080.10">
    <property type="entry name" value="TSP type-3 repeat"/>
    <property type="match status" value="1"/>
</dbReference>
<organism evidence="4">
    <name type="scientific">marine metagenome</name>
    <dbReference type="NCBI Taxonomy" id="408172"/>
    <lineage>
        <taxon>unclassified sequences</taxon>
        <taxon>metagenomes</taxon>
        <taxon>ecological metagenomes</taxon>
    </lineage>
</organism>